<dbReference type="PANTHER" id="PTHR21461">
    <property type="entry name" value="GLYCOSYLTRANSFERASE FAMILY 92 PROTEIN"/>
    <property type="match status" value="1"/>
</dbReference>
<keyword evidence="2" id="KW-0812">Transmembrane</keyword>
<reference evidence="4" key="1">
    <citation type="submission" date="2020-02" db="EMBL/GenBank/DDBJ databases">
        <authorList>
            <person name="Meier V. D."/>
        </authorList>
    </citation>
    <scope>NUCLEOTIDE SEQUENCE</scope>
    <source>
        <strain evidence="4">AVDCRST_MAG06</strain>
    </source>
</reference>
<protein>
    <recommendedName>
        <fullName evidence="5">Glycosyltransferase family 2 protein</fullName>
    </recommendedName>
</protein>
<evidence type="ECO:0000313" key="4">
    <source>
        <dbReference type="EMBL" id="CAA9410676.1"/>
    </source>
</evidence>
<dbReference type="PANTHER" id="PTHR21461:SF69">
    <property type="entry name" value="GLYCOSYLTRANSFERASE FAMILY 92 PROTEIN"/>
    <property type="match status" value="1"/>
</dbReference>
<gene>
    <name evidence="4" type="ORF">AVDCRST_MAG06-2831</name>
</gene>
<dbReference type="SUPFAM" id="SSF53448">
    <property type="entry name" value="Nucleotide-diphospho-sugar transferases"/>
    <property type="match status" value="1"/>
</dbReference>
<proteinExistence type="predicted"/>
<dbReference type="AlphaFoldDB" id="A0A6J4PAT3"/>
<dbReference type="GO" id="GO:0005737">
    <property type="term" value="C:cytoplasm"/>
    <property type="evidence" value="ECO:0007669"/>
    <property type="project" value="TreeGrafter"/>
</dbReference>
<evidence type="ECO:0008006" key="5">
    <source>
        <dbReference type="Google" id="ProtNLM"/>
    </source>
</evidence>
<evidence type="ECO:0000256" key="2">
    <source>
        <dbReference type="ARBA" id="ARBA00022692"/>
    </source>
</evidence>
<evidence type="ECO:0000256" key="3">
    <source>
        <dbReference type="ARBA" id="ARBA00022989"/>
    </source>
</evidence>
<keyword evidence="3" id="KW-0472">Membrane</keyword>
<name>A0A6J4PAT3_9ACTN</name>
<dbReference type="GO" id="GO:0016020">
    <property type="term" value="C:membrane"/>
    <property type="evidence" value="ECO:0007669"/>
    <property type="project" value="UniProtKB-SubCell"/>
</dbReference>
<sequence>MRIIGTLMVRDEVDIVAAMVEHHLAQGIDRLVVTDNHSLDGTTEVLEAYAETGRIELFHDHEHRKQQRDVVTRMARRARTEHRADWVLNLDADEFLIPVDKSLTV</sequence>
<dbReference type="Gene3D" id="3.90.550.10">
    <property type="entry name" value="Spore Coat Polysaccharide Biosynthesis Protein SpsA, Chain A"/>
    <property type="match status" value="1"/>
</dbReference>
<dbReference type="GO" id="GO:0016757">
    <property type="term" value="F:glycosyltransferase activity"/>
    <property type="evidence" value="ECO:0007669"/>
    <property type="project" value="TreeGrafter"/>
</dbReference>
<comment type="subcellular location">
    <subcellularLocation>
        <location evidence="1">Membrane</location>
        <topology evidence="1">Single-pass membrane protein</topology>
    </subcellularLocation>
</comment>
<dbReference type="RefSeq" id="WP_295660861.1">
    <property type="nucleotide sequence ID" value="NZ_CADCUP010000188.1"/>
</dbReference>
<dbReference type="EMBL" id="CADCUP010000188">
    <property type="protein sequence ID" value="CAA9410676.1"/>
    <property type="molecule type" value="Genomic_DNA"/>
</dbReference>
<dbReference type="Pfam" id="PF13704">
    <property type="entry name" value="Glyco_tranf_2_4"/>
    <property type="match status" value="1"/>
</dbReference>
<dbReference type="InterPro" id="IPR029044">
    <property type="entry name" value="Nucleotide-diphossugar_trans"/>
</dbReference>
<evidence type="ECO:0000256" key="1">
    <source>
        <dbReference type="ARBA" id="ARBA00004167"/>
    </source>
</evidence>
<organism evidence="4">
    <name type="scientific">uncultured Nocardioides sp</name>
    <dbReference type="NCBI Taxonomy" id="198441"/>
    <lineage>
        <taxon>Bacteria</taxon>
        <taxon>Bacillati</taxon>
        <taxon>Actinomycetota</taxon>
        <taxon>Actinomycetes</taxon>
        <taxon>Propionibacteriales</taxon>
        <taxon>Nocardioidaceae</taxon>
        <taxon>Nocardioides</taxon>
        <taxon>environmental samples</taxon>
    </lineage>
</organism>
<feature type="non-terminal residue" evidence="4">
    <location>
        <position position="105"/>
    </location>
</feature>
<accession>A0A6J4PAT3</accession>
<keyword evidence="3" id="KW-1133">Transmembrane helix</keyword>